<protein>
    <submittedName>
        <fullName evidence="2">970ca8ca-7853-4a90-8e7b-349c18171392</fullName>
    </submittedName>
</protein>
<evidence type="ECO:0000313" key="2">
    <source>
        <dbReference type="EMBL" id="SPQ18178.1"/>
    </source>
</evidence>
<gene>
    <name evidence="2" type="ORF">TT172_LOCUS597</name>
</gene>
<dbReference type="Proteomes" id="UP000289323">
    <property type="component" value="Unassembled WGS sequence"/>
</dbReference>
<evidence type="ECO:0000313" key="3">
    <source>
        <dbReference type="Proteomes" id="UP000289323"/>
    </source>
</evidence>
<sequence length="264" mass="28499">MAMDYPTDELIPKHLVCSSLRQRPAWASTAAQLLESDGRRWRETYLGTHDLSLTVPHAYFEDHDVFRLLLICPDDIANPHTLDRIRDLHRLRNGRNAALIFLLNQNHQDDEPQPHSQPAMPAFMALHITLQRENTPLPILPLPTPADLHSTLQTFVAAAASASASSSVPPPWPPPIEAARDLLPHCCVAGNRGASNDGNSNSNSIGSNGSSMNCGGDSAGLASPAPLSGRAVELLTTGGWFMGFRELLAAGVGTEEGRRLGWGV</sequence>
<dbReference type="EMBL" id="OUUZ01000001">
    <property type="protein sequence ID" value="SPQ18178.1"/>
    <property type="molecule type" value="Genomic_DNA"/>
</dbReference>
<dbReference type="AlphaFoldDB" id="A0A446B6W9"/>
<reference evidence="2 3" key="1">
    <citation type="submission" date="2018-04" db="EMBL/GenBank/DDBJ databases">
        <authorList>
            <person name="Huttner S."/>
            <person name="Dainat J."/>
        </authorList>
    </citation>
    <scope>NUCLEOTIDE SEQUENCE [LARGE SCALE GENOMIC DNA]</scope>
</reference>
<proteinExistence type="predicted"/>
<name>A0A446B6W9_9PEZI</name>
<evidence type="ECO:0000256" key="1">
    <source>
        <dbReference type="SAM" id="MobiDB-lite"/>
    </source>
</evidence>
<organism evidence="2 3">
    <name type="scientific">Thermothielavioides terrestris</name>
    <dbReference type="NCBI Taxonomy" id="2587410"/>
    <lineage>
        <taxon>Eukaryota</taxon>
        <taxon>Fungi</taxon>
        <taxon>Dikarya</taxon>
        <taxon>Ascomycota</taxon>
        <taxon>Pezizomycotina</taxon>
        <taxon>Sordariomycetes</taxon>
        <taxon>Sordariomycetidae</taxon>
        <taxon>Sordariales</taxon>
        <taxon>Chaetomiaceae</taxon>
        <taxon>Thermothielavioides</taxon>
    </lineage>
</organism>
<feature type="region of interest" description="Disordered" evidence="1">
    <location>
        <begin position="192"/>
        <end position="211"/>
    </location>
</feature>
<accession>A0A446B6W9</accession>